<organism evidence="2">
    <name type="scientific">marine metagenome</name>
    <dbReference type="NCBI Taxonomy" id="408172"/>
    <lineage>
        <taxon>unclassified sequences</taxon>
        <taxon>metagenomes</taxon>
        <taxon>ecological metagenomes</taxon>
    </lineage>
</organism>
<gene>
    <name evidence="2" type="ORF">METZ01_LOCUS139060</name>
</gene>
<sequence length="224" mass="25331">MKYKNPSALTLILILLICLVCERSQDPVGPTRLRGRIVYTEIVNFVFQLFVMQPNDPHNSYRLLNSLTDDLAPRWSPDGTKIAFLSDREGVPGFFRLYMVDDDGTNVHGLFDTVIHPEGDLEFSWAPDGKHIALINKIRGFRNDRRQLFILDVQTLVRQRVADALPNRFVPDWSPDGARIAFLSASLNRPGADLSLLSFPGLQLSTVDVGINRINFPRWSPDGQ</sequence>
<dbReference type="PANTHER" id="PTHR36842:SF1">
    <property type="entry name" value="PROTEIN TOLB"/>
    <property type="match status" value="1"/>
</dbReference>
<evidence type="ECO:0008006" key="3">
    <source>
        <dbReference type="Google" id="ProtNLM"/>
    </source>
</evidence>
<dbReference type="InterPro" id="IPR011659">
    <property type="entry name" value="WD40"/>
</dbReference>
<dbReference type="AlphaFoldDB" id="A0A381ZA90"/>
<reference evidence="2" key="1">
    <citation type="submission" date="2018-05" db="EMBL/GenBank/DDBJ databases">
        <authorList>
            <person name="Lanie J.A."/>
            <person name="Ng W.-L."/>
            <person name="Kazmierczak K.M."/>
            <person name="Andrzejewski T.M."/>
            <person name="Davidsen T.M."/>
            <person name="Wayne K.J."/>
            <person name="Tettelin H."/>
            <person name="Glass J.I."/>
            <person name="Rusch D."/>
            <person name="Podicherti R."/>
            <person name="Tsui H.-C.T."/>
            <person name="Winkler M.E."/>
        </authorList>
    </citation>
    <scope>NUCLEOTIDE SEQUENCE</scope>
</reference>
<dbReference type="Pfam" id="PF07676">
    <property type="entry name" value="PD40"/>
    <property type="match status" value="2"/>
</dbReference>
<dbReference type="Gene3D" id="2.120.10.30">
    <property type="entry name" value="TolB, C-terminal domain"/>
    <property type="match status" value="2"/>
</dbReference>
<feature type="non-terminal residue" evidence="2">
    <location>
        <position position="224"/>
    </location>
</feature>
<name>A0A381ZA90_9ZZZZ</name>
<dbReference type="EMBL" id="UINC01020556">
    <property type="protein sequence ID" value="SVA86206.1"/>
    <property type="molecule type" value="Genomic_DNA"/>
</dbReference>
<dbReference type="InterPro" id="IPR011042">
    <property type="entry name" value="6-blade_b-propeller_TolB-like"/>
</dbReference>
<dbReference type="SUPFAM" id="SSF69304">
    <property type="entry name" value="Tricorn protease N-terminal domain"/>
    <property type="match status" value="1"/>
</dbReference>
<accession>A0A381ZA90</accession>
<protein>
    <recommendedName>
        <fullName evidence="3">Dipeptidylpeptidase IV N-terminal domain-containing protein</fullName>
    </recommendedName>
</protein>
<dbReference type="PANTHER" id="PTHR36842">
    <property type="entry name" value="PROTEIN TOLB HOMOLOG"/>
    <property type="match status" value="1"/>
</dbReference>
<evidence type="ECO:0000313" key="2">
    <source>
        <dbReference type="EMBL" id="SVA86206.1"/>
    </source>
</evidence>
<evidence type="ECO:0000256" key="1">
    <source>
        <dbReference type="ARBA" id="ARBA00009820"/>
    </source>
</evidence>
<proteinExistence type="inferred from homology"/>
<comment type="similarity">
    <text evidence="1">Belongs to the TolB family.</text>
</comment>